<sequence length="249" mass="27300">MTAMIQADTTPAKQNSTKPRAWGTIAVVLLAHVAVLAALATMKPITLKMPETPKPVEVRFIQLEQPKPKPPEPKPPKPEPKPKPKEVKVVKQQPKPLPKPKPVLATPTVSERPQPVIAPQPEPLPEPVKPVVPEPAPVPQPVAKPEPKPQPAVSSEPKVVDGVSYIRRPNLSLTESEYRRITGPVKVKIWIGTTGKVENVELINSCGNSTVDKRVIREMKRALFTPSRENGVPVVAINYQVFDFKPPSN</sequence>
<evidence type="ECO:0000313" key="8">
    <source>
        <dbReference type="EMBL" id="TEU25068.1"/>
    </source>
</evidence>
<dbReference type="PRINTS" id="PR01217">
    <property type="entry name" value="PRICHEXTENSN"/>
</dbReference>
<reference evidence="8 9" key="1">
    <citation type="submission" date="2019-03" db="EMBL/GenBank/DDBJ databases">
        <title>Alkanindiges illinoisensis: a potential pathogenic isolated from ascites of a gastric cancer patient with abdominal metastasis.</title>
        <authorList>
            <person name="Hu X."/>
            <person name="Yang B."/>
            <person name="Yan X."/>
            <person name="Lin L."/>
            <person name="Zhao H."/>
            <person name="Zhou F."/>
            <person name="Su B."/>
            <person name="Chen J."/>
            <person name="Rui Y."/>
            <person name="Wang Q."/>
            <person name="Zheng L."/>
        </authorList>
    </citation>
    <scope>NUCLEOTIDE SEQUENCE [LARGE SCALE GENOMIC DNA]</scope>
    <source>
        <strain evidence="8 9">NFYY 23406</strain>
    </source>
</reference>
<dbReference type="InterPro" id="IPR037682">
    <property type="entry name" value="TonB_C"/>
</dbReference>
<dbReference type="SUPFAM" id="SSF74653">
    <property type="entry name" value="TolA/TonB C-terminal domain"/>
    <property type="match status" value="1"/>
</dbReference>
<dbReference type="GO" id="GO:0016020">
    <property type="term" value="C:membrane"/>
    <property type="evidence" value="ECO:0007669"/>
    <property type="project" value="UniProtKB-SubCell"/>
</dbReference>
<keyword evidence="9" id="KW-1185">Reference proteome</keyword>
<dbReference type="InterPro" id="IPR006260">
    <property type="entry name" value="TonB/TolA_C"/>
</dbReference>
<dbReference type="Proteomes" id="UP000297834">
    <property type="component" value="Unassembled WGS sequence"/>
</dbReference>
<evidence type="ECO:0000259" key="7">
    <source>
        <dbReference type="PROSITE" id="PS52015"/>
    </source>
</evidence>
<dbReference type="EMBL" id="SNTY01000047">
    <property type="protein sequence ID" value="TEU25068.1"/>
    <property type="molecule type" value="Genomic_DNA"/>
</dbReference>
<dbReference type="GO" id="GO:0055085">
    <property type="term" value="P:transmembrane transport"/>
    <property type="evidence" value="ECO:0007669"/>
    <property type="project" value="InterPro"/>
</dbReference>
<dbReference type="RefSeq" id="WP_134244979.1">
    <property type="nucleotide sequence ID" value="NZ_SNTY01000047.1"/>
</dbReference>
<dbReference type="Pfam" id="PF03544">
    <property type="entry name" value="TonB_C"/>
    <property type="match status" value="1"/>
</dbReference>
<protein>
    <submittedName>
        <fullName evidence="8">Energy transducer TonB</fullName>
    </submittedName>
</protein>
<evidence type="ECO:0000313" key="9">
    <source>
        <dbReference type="Proteomes" id="UP000297834"/>
    </source>
</evidence>
<keyword evidence="2 6" id="KW-0812">Transmembrane</keyword>
<evidence type="ECO:0000256" key="4">
    <source>
        <dbReference type="ARBA" id="ARBA00023136"/>
    </source>
</evidence>
<dbReference type="AlphaFoldDB" id="A0A4Y7XAT9"/>
<comment type="caution">
    <text evidence="8">The sequence shown here is derived from an EMBL/GenBank/DDBJ whole genome shotgun (WGS) entry which is preliminary data.</text>
</comment>
<keyword evidence="4 6" id="KW-0472">Membrane</keyword>
<gene>
    <name evidence="8" type="ORF">E2B99_11000</name>
</gene>
<accession>A0A4Y7XAT9</accession>
<dbReference type="PROSITE" id="PS52015">
    <property type="entry name" value="TONB_CTD"/>
    <property type="match status" value="1"/>
</dbReference>
<organism evidence="8 9">
    <name type="scientific">Alkanindiges illinoisensis</name>
    <dbReference type="NCBI Taxonomy" id="197183"/>
    <lineage>
        <taxon>Bacteria</taxon>
        <taxon>Pseudomonadati</taxon>
        <taxon>Pseudomonadota</taxon>
        <taxon>Gammaproteobacteria</taxon>
        <taxon>Moraxellales</taxon>
        <taxon>Moraxellaceae</taxon>
        <taxon>Alkanindiges</taxon>
    </lineage>
</organism>
<feature type="compositionally biased region" description="Pro residues" evidence="5">
    <location>
        <begin position="116"/>
        <end position="150"/>
    </location>
</feature>
<feature type="domain" description="TonB C-terminal" evidence="7">
    <location>
        <begin position="157"/>
        <end position="249"/>
    </location>
</feature>
<name>A0A4Y7XAT9_9GAMM</name>
<evidence type="ECO:0000256" key="1">
    <source>
        <dbReference type="ARBA" id="ARBA00004167"/>
    </source>
</evidence>
<feature type="region of interest" description="Disordered" evidence="5">
    <location>
        <begin position="62"/>
        <end position="156"/>
    </location>
</feature>
<feature type="transmembrane region" description="Helical" evidence="6">
    <location>
        <begin position="20"/>
        <end position="40"/>
    </location>
</feature>
<proteinExistence type="predicted"/>
<comment type="subcellular location">
    <subcellularLocation>
        <location evidence="1">Membrane</location>
        <topology evidence="1">Single-pass membrane protein</topology>
    </subcellularLocation>
</comment>
<evidence type="ECO:0000256" key="6">
    <source>
        <dbReference type="SAM" id="Phobius"/>
    </source>
</evidence>
<evidence type="ECO:0000256" key="3">
    <source>
        <dbReference type="ARBA" id="ARBA00022989"/>
    </source>
</evidence>
<evidence type="ECO:0000256" key="2">
    <source>
        <dbReference type="ARBA" id="ARBA00022692"/>
    </source>
</evidence>
<dbReference type="Gene3D" id="3.30.1150.10">
    <property type="match status" value="1"/>
</dbReference>
<dbReference type="OrthoDB" id="9792439at2"/>
<dbReference type="NCBIfam" id="TIGR01352">
    <property type="entry name" value="tonB_Cterm"/>
    <property type="match status" value="1"/>
</dbReference>
<feature type="compositionally biased region" description="Basic and acidic residues" evidence="5">
    <location>
        <begin position="66"/>
        <end position="89"/>
    </location>
</feature>
<keyword evidence="3 6" id="KW-1133">Transmembrane helix</keyword>
<evidence type="ECO:0000256" key="5">
    <source>
        <dbReference type="SAM" id="MobiDB-lite"/>
    </source>
</evidence>